<dbReference type="AlphaFoldDB" id="E1R635"/>
<dbReference type="InterPro" id="IPR032466">
    <property type="entry name" value="Metal_Hydrolase"/>
</dbReference>
<dbReference type="PANTHER" id="PTHR42717:SF1">
    <property type="entry name" value="IMIDAZOLONEPROPIONASE AND RELATED AMIDOHYDROLASES"/>
    <property type="match status" value="1"/>
</dbReference>
<organism evidence="2 3">
    <name type="scientific">Sediminispirochaeta smaragdinae (strain DSM 11293 / JCM 15392 / SEBR 4228)</name>
    <name type="common">Spirochaeta smaragdinae</name>
    <dbReference type="NCBI Taxonomy" id="573413"/>
    <lineage>
        <taxon>Bacteria</taxon>
        <taxon>Pseudomonadati</taxon>
        <taxon>Spirochaetota</taxon>
        <taxon>Spirochaetia</taxon>
        <taxon>Spirochaetales</taxon>
        <taxon>Spirochaetaceae</taxon>
        <taxon>Sediminispirochaeta</taxon>
    </lineage>
</organism>
<dbReference type="InterPro" id="IPR006680">
    <property type="entry name" value="Amidohydro-rel"/>
</dbReference>
<dbReference type="eggNOG" id="COG3964">
    <property type="taxonomic scope" value="Bacteria"/>
</dbReference>
<dbReference type="SUPFAM" id="SSF51556">
    <property type="entry name" value="Metallo-dependent hydrolases"/>
    <property type="match status" value="1"/>
</dbReference>
<dbReference type="Pfam" id="PF01979">
    <property type="entry name" value="Amidohydro_1"/>
    <property type="match status" value="1"/>
</dbReference>
<gene>
    <name evidence="2" type="ordered locus">Spirs_1673</name>
</gene>
<dbReference type="GO" id="GO:0019213">
    <property type="term" value="F:deacetylase activity"/>
    <property type="evidence" value="ECO:0007669"/>
    <property type="project" value="InterPro"/>
</dbReference>
<dbReference type="Gene3D" id="3.20.20.140">
    <property type="entry name" value="Metal-dependent hydrolases"/>
    <property type="match status" value="1"/>
</dbReference>
<evidence type="ECO:0000259" key="1">
    <source>
        <dbReference type="Pfam" id="PF01979"/>
    </source>
</evidence>
<keyword evidence="3" id="KW-1185">Reference proteome</keyword>
<reference evidence="2 3" key="1">
    <citation type="journal article" date="2010" name="Stand. Genomic Sci.">
        <title>Complete genome sequence of Spirochaeta smaragdinae type strain (SEBR 4228).</title>
        <authorList>
            <person name="Mavromatis K."/>
            <person name="Yasawong M."/>
            <person name="Chertkov O."/>
            <person name="Lapidus A."/>
            <person name="Lucas S."/>
            <person name="Nolan M."/>
            <person name="Del Rio T.G."/>
            <person name="Tice H."/>
            <person name="Cheng J.F."/>
            <person name="Pitluck S."/>
            <person name="Liolios K."/>
            <person name="Ivanova N."/>
            <person name="Tapia R."/>
            <person name="Han C."/>
            <person name="Bruce D."/>
            <person name="Goodwin L."/>
            <person name="Pati A."/>
            <person name="Chen A."/>
            <person name="Palaniappan K."/>
            <person name="Land M."/>
            <person name="Hauser L."/>
            <person name="Chang Y.J."/>
            <person name="Jeffries C.D."/>
            <person name="Detter J.C."/>
            <person name="Rohde M."/>
            <person name="Brambilla E."/>
            <person name="Spring S."/>
            <person name="Goker M."/>
            <person name="Sikorski J."/>
            <person name="Woyke T."/>
            <person name="Bristow J."/>
            <person name="Eisen J.A."/>
            <person name="Markowitz V."/>
            <person name="Hugenholtz P."/>
            <person name="Klenk H.P."/>
            <person name="Kyrpides N.C."/>
        </authorList>
    </citation>
    <scope>NUCLEOTIDE SEQUENCE [LARGE SCALE GENOMIC DNA]</scope>
    <source>
        <strain evidence="3">DSM 11293 / JCM 15392 / SEBR 4228</strain>
    </source>
</reference>
<dbReference type="STRING" id="573413.Spirs_1673"/>
<name>E1R635_SEDSS</name>
<dbReference type="PANTHER" id="PTHR42717">
    <property type="entry name" value="DIHYDROOROTASE-RELATED"/>
    <property type="match status" value="1"/>
</dbReference>
<dbReference type="EMBL" id="CP002116">
    <property type="protein sequence ID" value="ADK80800.1"/>
    <property type="molecule type" value="Genomic_DNA"/>
</dbReference>
<dbReference type="RefSeq" id="WP_013254264.1">
    <property type="nucleotide sequence ID" value="NC_014364.1"/>
</dbReference>
<proteinExistence type="predicted"/>
<dbReference type="GO" id="GO:0016810">
    <property type="term" value="F:hydrolase activity, acting on carbon-nitrogen (but not peptide) bonds"/>
    <property type="evidence" value="ECO:0007669"/>
    <property type="project" value="InterPro"/>
</dbReference>
<dbReference type="InterPro" id="IPR020043">
    <property type="entry name" value="Deacetylase_Atu3266-like"/>
</dbReference>
<dbReference type="InterPro" id="IPR011059">
    <property type="entry name" value="Metal-dep_hydrolase_composite"/>
</dbReference>
<dbReference type="HOGENOM" id="CLU_036699_0_0_12"/>
<dbReference type="KEGG" id="ssm:Spirs_1673"/>
<dbReference type="Gene3D" id="2.30.40.10">
    <property type="entry name" value="Urease, subunit C, domain 1"/>
    <property type="match status" value="1"/>
</dbReference>
<evidence type="ECO:0000313" key="2">
    <source>
        <dbReference type="EMBL" id="ADK80800.1"/>
    </source>
</evidence>
<evidence type="ECO:0000313" key="3">
    <source>
        <dbReference type="Proteomes" id="UP000002318"/>
    </source>
</evidence>
<dbReference type="OrthoDB" id="9776488at2"/>
<sequence>MEHFDIAITNGLLLDSDRLSFSNGFVFLKDGKVVSSPGPEEAWEADQIIDAQECYVLPGLIDEHAHFDYQGSNLGVSADILCPPSGVTTAVDAGSTGCDNFDLFYRANISRYVTQVLSYINVSSFGVHCSFHQEENLDPRDFDASGIEARFRAHPSTIRGMKIRLDQSTLGEKYSLASLEQCLRISEDLQKKGIHCPVIVHVANLPSSVSIDSIASLLRKGDLFVHVFQNKGETIFDTTGQVRESLVKARKRGVLFDACNGRIHWSFKHHEQALACGFLPDIISSDIVIASAYQKPGFSLVHAMNTFLASGFNDAVILRAVTTAPAKSLGLYPRIGSLEPGAQADVSIMKMDETSPVSVFDRWGGKRILRRYFKPMLTIKNGKTVFRQIDF</sequence>
<feature type="domain" description="Amidohydrolase-related" evidence="1">
    <location>
        <begin position="315"/>
        <end position="353"/>
    </location>
</feature>
<dbReference type="SUPFAM" id="SSF51338">
    <property type="entry name" value="Composite domain of metallo-dependent hydrolases"/>
    <property type="match status" value="1"/>
</dbReference>
<protein>
    <submittedName>
        <fullName evidence="2">Amidohydrolase</fullName>
    </submittedName>
</protein>
<accession>E1R635</accession>
<dbReference type="Proteomes" id="UP000002318">
    <property type="component" value="Chromosome"/>
</dbReference>